<evidence type="ECO:0008006" key="4">
    <source>
        <dbReference type="Google" id="ProtNLM"/>
    </source>
</evidence>
<accession>A0ABR2JC38</accession>
<keyword evidence="3" id="KW-1185">Reference proteome</keyword>
<dbReference type="PANTHER" id="PTHR45750:SF3">
    <property type="entry name" value="HISTONE ACETYLTRANSFERASE"/>
    <property type="match status" value="1"/>
</dbReference>
<feature type="compositionally biased region" description="Basic and acidic residues" evidence="1">
    <location>
        <begin position="843"/>
        <end position="873"/>
    </location>
</feature>
<evidence type="ECO:0000313" key="2">
    <source>
        <dbReference type="EMBL" id="KAK8875398.1"/>
    </source>
</evidence>
<comment type="caution">
    <text evidence="2">The sequence shown here is derived from an EMBL/GenBank/DDBJ whole genome shotgun (WGS) entry which is preliminary data.</text>
</comment>
<feature type="compositionally biased region" description="Acidic residues" evidence="1">
    <location>
        <begin position="1774"/>
        <end position="1783"/>
    </location>
</feature>
<organism evidence="2 3">
    <name type="scientific">Tritrichomonas musculus</name>
    <dbReference type="NCBI Taxonomy" id="1915356"/>
    <lineage>
        <taxon>Eukaryota</taxon>
        <taxon>Metamonada</taxon>
        <taxon>Parabasalia</taxon>
        <taxon>Tritrichomonadida</taxon>
        <taxon>Tritrichomonadidae</taxon>
        <taxon>Tritrichomonas</taxon>
    </lineage>
</organism>
<reference evidence="2 3" key="1">
    <citation type="submission" date="2024-04" db="EMBL/GenBank/DDBJ databases">
        <title>Tritrichomonas musculus Genome.</title>
        <authorList>
            <person name="Alves-Ferreira E."/>
            <person name="Grigg M."/>
            <person name="Lorenzi H."/>
            <person name="Galac M."/>
        </authorList>
    </citation>
    <scope>NUCLEOTIDE SEQUENCE [LARGE SCALE GENOMIC DNA]</scope>
    <source>
        <strain evidence="2 3">EAF2021</strain>
    </source>
</reference>
<feature type="compositionally biased region" description="Low complexity" evidence="1">
    <location>
        <begin position="876"/>
        <end position="887"/>
    </location>
</feature>
<protein>
    <recommendedName>
        <fullName evidence="4">DUF3447 domain-containing protein</fullName>
    </recommendedName>
</protein>
<dbReference type="SMART" id="SM00248">
    <property type="entry name" value="ANK"/>
    <property type="match status" value="10"/>
</dbReference>
<feature type="region of interest" description="Disordered" evidence="1">
    <location>
        <begin position="1672"/>
        <end position="1784"/>
    </location>
</feature>
<evidence type="ECO:0000256" key="1">
    <source>
        <dbReference type="SAM" id="MobiDB-lite"/>
    </source>
</evidence>
<evidence type="ECO:0000313" key="3">
    <source>
        <dbReference type="Proteomes" id="UP001470230"/>
    </source>
</evidence>
<proteinExistence type="predicted"/>
<dbReference type="Gene3D" id="1.25.40.20">
    <property type="entry name" value="Ankyrin repeat-containing domain"/>
    <property type="match status" value="2"/>
</dbReference>
<dbReference type="InterPro" id="IPR037800">
    <property type="entry name" value="GCN5"/>
</dbReference>
<feature type="compositionally biased region" description="Basic and acidic residues" evidence="1">
    <location>
        <begin position="888"/>
        <end position="900"/>
    </location>
</feature>
<dbReference type="InterPro" id="IPR036770">
    <property type="entry name" value="Ankyrin_rpt-contain_sf"/>
</dbReference>
<feature type="region of interest" description="Disordered" evidence="1">
    <location>
        <begin position="587"/>
        <end position="609"/>
    </location>
</feature>
<feature type="compositionally biased region" description="Low complexity" evidence="1">
    <location>
        <begin position="1094"/>
        <end position="1109"/>
    </location>
</feature>
<dbReference type="EMBL" id="JAPFFF010000012">
    <property type="protein sequence ID" value="KAK8875398.1"/>
    <property type="molecule type" value="Genomic_DNA"/>
</dbReference>
<feature type="region of interest" description="Disordered" evidence="1">
    <location>
        <begin position="843"/>
        <end position="940"/>
    </location>
</feature>
<feature type="compositionally biased region" description="Acidic residues" evidence="1">
    <location>
        <begin position="1119"/>
        <end position="1136"/>
    </location>
</feature>
<feature type="compositionally biased region" description="Polar residues" evidence="1">
    <location>
        <begin position="1687"/>
        <end position="1696"/>
    </location>
</feature>
<feature type="compositionally biased region" description="Low complexity" evidence="1">
    <location>
        <begin position="1718"/>
        <end position="1760"/>
    </location>
</feature>
<dbReference type="Pfam" id="PF12796">
    <property type="entry name" value="Ank_2"/>
    <property type="match status" value="1"/>
</dbReference>
<dbReference type="PANTHER" id="PTHR45750">
    <property type="entry name" value="GH11602P"/>
    <property type="match status" value="1"/>
</dbReference>
<feature type="compositionally biased region" description="Low complexity" evidence="1">
    <location>
        <begin position="901"/>
        <end position="940"/>
    </location>
</feature>
<dbReference type="InterPro" id="IPR002110">
    <property type="entry name" value="Ankyrin_rpt"/>
</dbReference>
<feature type="compositionally biased region" description="Basic and acidic residues" evidence="1">
    <location>
        <begin position="1083"/>
        <end position="1093"/>
    </location>
</feature>
<feature type="compositionally biased region" description="Low complexity" evidence="1">
    <location>
        <begin position="1697"/>
        <end position="1709"/>
    </location>
</feature>
<dbReference type="Proteomes" id="UP001470230">
    <property type="component" value="Unassembled WGS sequence"/>
</dbReference>
<gene>
    <name evidence="2" type="ORF">M9Y10_005563</name>
</gene>
<dbReference type="SUPFAM" id="SSF48403">
    <property type="entry name" value="Ankyrin repeat"/>
    <property type="match status" value="2"/>
</dbReference>
<feature type="compositionally biased region" description="Basic and acidic residues" evidence="1">
    <location>
        <begin position="1674"/>
        <end position="1685"/>
    </location>
</feature>
<feature type="region of interest" description="Disordered" evidence="1">
    <location>
        <begin position="1080"/>
        <end position="1136"/>
    </location>
</feature>
<name>A0ABR2JC38_9EUKA</name>
<sequence>MFHRVPYYMSNLATKYYNLQIVNPYRRSSDFLNNLHLSMTQLIIDRLPKNFELIAGDMHFNINQKIISSLSPYIHSQIQKDKNFNKFTFKKAAAFSVFPFFCRLLEGKEVNFDNESLILLKKLLKELQINFTKRDRFSYSVRSRQNQFGLIIPRRDNCFAISFTLEFFKSFEKKFIISTRHYQYECTIPNIFISDLLYRKVKEIEESAGNDNSKDSKGKYNYFYDVDDEYSEYKKGFLLFTDFNASNYSSAQFDFDILLKVANDFEITFLPPLIHKLFERRAFVDKKLSEYDFTESIKLMNYLLTFEEKDTDNVYEYLQQSIWTKDNDHLKELAFCISYASSIRLNRILPLCDLSSRLGSKFLTYLDFVLYYKSSEYSKFKLPTRYYHHNMYSLANNFGNELYNRKILLTKLKLNQHARIPIFQDKNNERMHHGYRSYNRYSKYAPYHQVIFQFNKSEDVFKRIIYLDDIDKLKTIFDIQIFSQKPSKSDINYFTFAIFCGSVKCYKFLRSLNMYSYELGLNDLSIAVQGGNYEIAQLIYNDPCFDGSSIDPIYVFPKKFNMFNDLSGKNKNSSFCKKIIKNQNEQESKENVNDISKKKDDINDNNDTKEKRSIVEMEYDGIISCHNKHLYDQKFFESHCECLSIAIKSNNFEVVKMCKDLIADLNHGAILEDLLYNGFIDMFFFILSLQPDVDEALIQLNNNSFEESPNLIYFAATTGSVRAVRFLYEHAKKFKGNNSNYFNKYSTINFDLIFSIATDNADLDMIQYIIDECGYKPPYNSIAQAIKKNFFPGKTSFAEFFYKRKLTPEAWMPVILEIVATGNTESSFEILKEISLEIQKETERIKEEHENEEKTNKESKTNENISKESKNEENENNNSNENNNDISNNDKEGNNNEKIENNNVNNSDNLNNDGNDNGNDNNNQNDNNNNNNNNNNNINDPDNYKFMIKNIDSAFERAFLLALTYGRKNNIEFLSKFNMENIDNYRLSSVIQYATSTCHLRSLYTFLNSISNYNERLNLAKAGLIQALDTVRHPAVKFFIVFDKKILDDDKILIELMINGYTSDFINTILRKSHKRKINRIKSKSENTNKNKDSNTNNEKNENNNNNFNDNDKLTEENVNNEDDEDEDVKYTGNEDDADDFEEIDYLKKIDLSKLSFEEIDQYISKAVSLERRNNEDILRLLLSQDLFNPNHYICKAISSHNYRAFKILLEYFTPRNPIIASAINESFFTLCDSEILKSENKRSKNDFSIEGNIVDTAININVNDPYGTTNPIYTSHYYNDFSQSAYGVFDDDFTFNRKSKKIEKRSKKKIFIIKDDNDVKKIFNDKEISEDEIIDTFLNFHDIDVNYSSNSTPLIIAATINKKVKIVKALANHPDIDLNATDKDSLTAIMHALKIGDKEIFDILYYNPKIKINKLTFMNRSALSFAVLGLPEVVPFILSNENIKKLNDNKNFELFDAEKSHAEVAAAAAFSQNNFDLFSLILKCDFDINRHFTIRPKKLYSDESHYIGNPREIFGYGFHESIIKKQKALPKNYSERNLLEIIAIFGQSTSIPFLRLVVNHPRFVDIENKHQDNDNDDDLPVLPSDVVNAAIMKAAENPFQNAEMMKALLHIGGHDVNYSIEKTPLIVFAAYNNNTNLIKMIISSPEYDVGYRKLREKPLLYKKRKKISIMFNNKEDQSKHKENESESPSNDSAQDNGNNNNNNNGIKENANDKTKNNDNNTNNDNIGNTDNNNENNRNINNSNKNVNNNNDKNNNGNNNESRKENESNNDQNNTDESEESEYDEKSLALIKNVDLNDTKNPRIYFSAQTHAAFCIALFMNNISSVKLLMDLVDVNDYAPSNIRYPCSASNLENSDRDSRRSMRLWGDDTYDLSDYQNYDDFNDDFYSFNDPFYSEKKSKYGLDSKLRVVKINNYDGICGINGIDSSNISNITKVINNNGSFFNNGDSTINLAGKTPLTLAIISGNDLLFRILDNKNELDLNKPNRDGSLPIFYSLKSPSMNHDIFLSGSFNANVTDLNGETVLMKLLKSEDLHSCWLYLKRDDIDLMKVDNRGNSVRSILDKKGVDTSELGKNPTNEELLAFVRKYVDGNEFHRFL</sequence>